<dbReference type="OrthoDB" id="4376109at2"/>
<evidence type="ECO:0000256" key="1">
    <source>
        <dbReference type="ARBA" id="ARBA00023159"/>
    </source>
</evidence>
<dbReference type="GO" id="GO:0006281">
    <property type="term" value="P:DNA repair"/>
    <property type="evidence" value="ECO:0007669"/>
    <property type="project" value="InterPro"/>
</dbReference>
<dbReference type="PANTHER" id="PTHR30619">
    <property type="entry name" value="DNA INTERNALIZATION/COMPETENCE PROTEIN COMEC/REC2"/>
    <property type="match status" value="1"/>
</dbReference>
<name>A0A7G6DYU5_THEFR</name>
<accession>A0A7G6DYU5</accession>
<reference evidence="3 4" key="1">
    <citation type="journal article" date="2019" name="Front. Microbiol.">
        <title>Thermoanaerosceptrum fracticalcis gen. nov. sp. nov., a Novel Fumarate-Fermenting Microorganism From a Deep Fractured Carbonate Aquifer of the US Great Basin.</title>
        <authorList>
            <person name="Hamilton-Brehm S.D."/>
            <person name="Stewart L.E."/>
            <person name="Zavarin M."/>
            <person name="Caldwell M."/>
            <person name="Lawson P.A."/>
            <person name="Onstott T.C."/>
            <person name="Grzymski J."/>
            <person name="Neveux I."/>
            <person name="Lollar B.S."/>
            <person name="Russell C.E."/>
            <person name="Moser D.P."/>
        </authorList>
    </citation>
    <scope>NUCLEOTIDE SEQUENCE [LARGE SCALE GENOMIC DNA]</scope>
    <source>
        <strain evidence="3 4">DRI-13</strain>
    </source>
</reference>
<dbReference type="InterPro" id="IPR035451">
    <property type="entry name" value="Ada-like_dom_sf"/>
</dbReference>
<keyword evidence="1" id="KW-0010">Activator</keyword>
<dbReference type="InterPro" id="IPR035681">
    <property type="entry name" value="ComA-like_MBL"/>
</dbReference>
<dbReference type="RefSeq" id="WP_153802210.1">
    <property type="nucleotide sequence ID" value="NZ_CP045798.1"/>
</dbReference>
<dbReference type="GO" id="GO:0008270">
    <property type="term" value="F:zinc ion binding"/>
    <property type="evidence" value="ECO:0007669"/>
    <property type="project" value="InterPro"/>
</dbReference>
<dbReference type="SUPFAM" id="SSF56281">
    <property type="entry name" value="Metallo-hydrolase/oxidoreductase"/>
    <property type="match status" value="1"/>
</dbReference>
<dbReference type="Gene3D" id="3.40.10.10">
    <property type="entry name" value="DNA Methylphosphotriester Repair Domain"/>
    <property type="match status" value="1"/>
</dbReference>
<dbReference type="Pfam" id="PF02805">
    <property type="entry name" value="Ada_Zn_binding"/>
    <property type="match status" value="1"/>
</dbReference>
<evidence type="ECO:0000259" key="2">
    <source>
        <dbReference type="Pfam" id="PF02805"/>
    </source>
</evidence>
<sequence length="244" mass="26348">MQSNTKTFEDLLKAISNKGLKITSPVPGTKYSLGEAEFTILAPNGSGYKDVNDYSVVVKLQFGKTSFLLTGDAGVQPEGEMLSKGFNLKVDLLKVGHHGSRYSTSTDFLKAVSPQFAVISVGKDNPYGHPAPETIKKITNARIQLYRTDELGTIIATSDGDIIKIDKKASPVKAQAPPQTVGVDKGESKQAAKASDYSYIGNKNSKKFHLPICGSLPAEQNRIYFKTRGEAISAGYEPCKICKP</sequence>
<proteinExistence type="predicted"/>
<dbReference type="KEGG" id="tfr:BR63_00860"/>
<keyword evidence="4" id="KW-1185">Reference proteome</keyword>
<gene>
    <name evidence="3" type="ORF">BR63_00860</name>
</gene>
<organism evidence="3 4">
    <name type="scientific">Thermanaerosceptrum fracticalcis</name>
    <dbReference type="NCBI Taxonomy" id="1712410"/>
    <lineage>
        <taxon>Bacteria</taxon>
        <taxon>Bacillati</taxon>
        <taxon>Bacillota</taxon>
        <taxon>Clostridia</taxon>
        <taxon>Eubacteriales</taxon>
        <taxon>Peptococcaceae</taxon>
        <taxon>Thermanaerosceptrum</taxon>
    </lineage>
</organism>
<dbReference type="AlphaFoldDB" id="A0A7G6DYU5"/>
<dbReference type="GO" id="GO:0008168">
    <property type="term" value="F:methyltransferase activity"/>
    <property type="evidence" value="ECO:0007669"/>
    <property type="project" value="InterPro"/>
</dbReference>
<dbReference type="GO" id="GO:0003677">
    <property type="term" value="F:DNA binding"/>
    <property type="evidence" value="ECO:0007669"/>
    <property type="project" value="InterPro"/>
</dbReference>
<dbReference type="CDD" id="cd07731">
    <property type="entry name" value="ComA-like_MBL-fold"/>
    <property type="match status" value="1"/>
</dbReference>
<dbReference type="Proteomes" id="UP000515847">
    <property type="component" value="Chromosome"/>
</dbReference>
<dbReference type="InterPro" id="IPR004026">
    <property type="entry name" value="Ada_DNA_repair_Zn-bd"/>
</dbReference>
<dbReference type="PANTHER" id="PTHR30619:SF7">
    <property type="entry name" value="BETA-LACTAMASE DOMAIN PROTEIN"/>
    <property type="match status" value="1"/>
</dbReference>
<dbReference type="InterPro" id="IPR052159">
    <property type="entry name" value="Competence_DNA_uptake"/>
</dbReference>
<dbReference type="GO" id="GO:0006355">
    <property type="term" value="P:regulation of DNA-templated transcription"/>
    <property type="evidence" value="ECO:0007669"/>
    <property type="project" value="InterPro"/>
</dbReference>
<dbReference type="InterPro" id="IPR036866">
    <property type="entry name" value="RibonucZ/Hydroxyglut_hydro"/>
</dbReference>
<protein>
    <recommendedName>
        <fullName evidence="2">Ada DNA repair metal-binding domain-containing protein</fullName>
    </recommendedName>
</protein>
<dbReference type="Gene3D" id="3.60.15.10">
    <property type="entry name" value="Ribonuclease Z/Hydroxyacylglutathione hydrolase-like"/>
    <property type="match status" value="1"/>
</dbReference>
<dbReference type="EMBL" id="CP045798">
    <property type="protein sequence ID" value="QNB44999.1"/>
    <property type="molecule type" value="Genomic_DNA"/>
</dbReference>
<evidence type="ECO:0000313" key="3">
    <source>
        <dbReference type="EMBL" id="QNB44999.1"/>
    </source>
</evidence>
<feature type="domain" description="Ada DNA repair metal-binding" evidence="2">
    <location>
        <begin position="193"/>
        <end position="244"/>
    </location>
</feature>
<evidence type="ECO:0000313" key="4">
    <source>
        <dbReference type="Proteomes" id="UP000515847"/>
    </source>
</evidence>
<dbReference type="SUPFAM" id="SSF57884">
    <property type="entry name" value="Ada DNA repair protein, N-terminal domain (N-Ada 10)"/>
    <property type="match status" value="1"/>
</dbReference>